<dbReference type="EMBL" id="JAFBMS010000050">
    <property type="protein sequence ID" value="KAG9339780.1"/>
    <property type="molecule type" value="Genomic_DNA"/>
</dbReference>
<dbReference type="Proteomes" id="UP000824540">
    <property type="component" value="Unassembled WGS sequence"/>
</dbReference>
<name>A0A8T2NKJ4_9TELE</name>
<proteinExistence type="predicted"/>
<protein>
    <submittedName>
        <fullName evidence="1">Uncharacterized protein</fullName>
    </submittedName>
</protein>
<accession>A0A8T2NKJ4</accession>
<reference evidence="1" key="1">
    <citation type="thesis" date="2021" institute="BYU ScholarsArchive" country="Provo, UT, USA">
        <title>Applications of and Algorithms for Genome Assembly and Genomic Analyses with an Emphasis on Marine Teleosts.</title>
        <authorList>
            <person name="Pickett B.D."/>
        </authorList>
    </citation>
    <scope>NUCLEOTIDE SEQUENCE</scope>
    <source>
        <strain evidence="1">HI-2016</strain>
    </source>
</reference>
<keyword evidence="2" id="KW-1185">Reference proteome</keyword>
<evidence type="ECO:0000313" key="2">
    <source>
        <dbReference type="Proteomes" id="UP000824540"/>
    </source>
</evidence>
<evidence type="ECO:0000313" key="1">
    <source>
        <dbReference type="EMBL" id="KAG9339780.1"/>
    </source>
</evidence>
<dbReference type="AlphaFoldDB" id="A0A8T2NKJ4"/>
<comment type="caution">
    <text evidence="1">The sequence shown here is derived from an EMBL/GenBank/DDBJ whole genome shotgun (WGS) entry which is preliminary data.</text>
</comment>
<organism evidence="1 2">
    <name type="scientific">Albula glossodonta</name>
    <name type="common">roundjaw bonefish</name>
    <dbReference type="NCBI Taxonomy" id="121402"/>
    <lineage>
        <taxon>Eukaryota</taxon>
        <taxon>Metazoa</taxon>
        <taxon>Chordata</taxon>
        <taxon>Craniata</taxon>
        <taxon>Vertebrata</taxon>
        <taxon>Euteleostomi</taxon>
        <taxon>Actinopterygii</taxon>
        <taxon>Neopterygii</taxon>
        <taxon>Teleostei</taxon>
        <taxon>Albuliformes</taxon>
        <taxon>Albulidae</taxon>
        <taxon>Albula</taxon>
    </lineage>
</organism>
<gene>
    <name evidence="1" type="ORF">JZ751_022446</name>
</gene>
<sequence length="78" mass="8798">MNRTESLPSTGVCRASLKVTLLRDKRRYNQTRPPLHCPTPYLDPAARVGQLNYHTGVFFGPIFLDKIEMATQDSSESC</sequence>